<protein>
    <submittedName>
        <fullName evidence="5">DUF255 domain-containing protein</fullName>
    </submittedName>
</protein>
<dbReference type="SUPFAM" id="SSF52833">
    <property type="entry name" value="Thioredoxin-like"/>
    <property type="match status" value="1"/>
</dbReference>
<sequence>MKKYLLIYFAALSLTASAQGINFEKNLAWKDVLLKAKTEHKYIFMDCYATWCAPCKWIANNIFPNDTVGKYFNDHFINVALQMDRTKNDDDFVKLWYNDSRSIGQQYSIQAYPTYLFFDWNGNAVHRFVGTPENAGSFIAIATNSFDPNKQYYTILKQLDAHKSDSVFLRELVLKTIRFDKNNAKLAVNAYFKTLTHPFEKNNLEFNSKIIVASDQEIFTFFFRNIKKINEILGNTYMAEGRIAYIIQNEDLMPYYAANNPGITWSDFEKKILEKYPQISTSVMTSLKDYYKSGAYEYLIRAKVDGLGKVNPDWNDLINKAAQKFPDISREDLENQTIIHKARYYKNRQMWPEFDASVIELGTYLNRPRFTKSFPYPFANDIAWDGVFLHSENINALKAVINWFKKAFVDRADFSKYVDVTIVDTYANLLYKAGNRDSAIQYEEIAYKAAQKNAEKHPDDLGDISAALNKMKKGEKTWPQPETSIQPTIKNK</sequence>
<dbReference type="InterPro" id="IPR012336">
    <property type="entry name" value="Thioredoxin-like_fold"/>
</dbReference>
<dbReference type="EMBL" id="VLPK01000006">
    <property type="protein sequence ID" value="TSJ36577.1"/>
    <property type="molecule type" value="Genomic_DNA"/>
</dbReference>
<organism evidence="5 6">
    <name type="scientific">Mucilaginibacter corticis</name>
    <dbReference type="NCBI Taxonomy" id="2597670"/>
    <lineage>
        <taxon>Bacteria</taxon>
        <taxon>Pseudomonadati</taxon>
        <taxon>Bacteroidota</taxon>
        <taxon>Sphingobacteriia</taxon>
        <taxon>Sphingobacteriales</taxon>
        <taxon>Sphingobacteriaceae</taxon>
        <taxon>Mucilaginibacter</taxon>
    </lineage>
</organism>
<evidence type="ECO:0000256" key="3">
    <source>
        <dbReference type="SAM" id="SignalP"/>
    </source>
</evidence>
<gene>
    <name evidence="5" type="ORF">FO440_22375</name>
</gene>
<name>A0A556M9I5_9SPHI</name>
<feature type="chain" id="PRO_5022108616" evidence="3">
    <location>
        <begin position="19"/>
        <end position="492"/>
    </location>
</feature>
<keyword evidence="6" id="KW-1185">Reference proteome</keyword>
<comment type="caution">
    <text evidence="5">The sequence shown here is derived from an EMBL/GenBank/DDBJ whole genome shotgun (WGS) entry which is preliminary data.</text>
</comment>
<dbReference type="Gene3D" id="3.40.30.10">
    <property type="entry name" value="Glutaredoxin"/>
    <property type="match status" value="1"/>
</dbReference>
<feature type="domain" description="Thioredoxin-like fold" evidence="4">
    <location>
        <begin position="36"/>
        <end position="130"/>
    </location>
</feature>
<dbReference type="Pfam" id="PF13098">
    <property type="entry name" value="Thioredoxin_2"/>
    <property type="match status" value="1"/>
</dbReference>
<proteinExistence type="predicted"/>
<dbReference type="Proteomes" id="UP000318733">
    <property type="component" value="Unassembled WGS sequence"/>
</dbReference>
<feature type="compositionally biased region" description="Polar residues" evidence="2">
    <location>
        <begin position="480"/>
        <end position="492"/>
    </location>
</feature>
<keyword evidence="3" id="KW-0732">Signal</keyword>
<accession>A0A556M9I5</accession>
<feature type="region of interest" description="Disordered" evidence="2">
    <location>
        <begin position="472"/>
        <end position="492"/>
    </location>
</feature>
<reference evidence="5 6" key="1">
    <citation type="submission" date="2019-07" db="EMBL/GenBank/DDBJ databases">
        <authorList>
            <person name="Huq M.A."/>
        </authorList>
    </citation>
    <scope>NUCLEOTIDE SEQUENCE [LARGE SCALE GENOMIC DNA]</scope>
    <source>
        <strain evidence="5 6">MAH-19</strain>
    </source>
</reference>
<dbReference type="AlphaFoldDB" id="A0A556M9I5"/>
<dbReference type="RefSeq" id="WP_144250544.1">
    <property type="nucleotide sequence ID" value="NZ_VLPK01000006.1"/>
</dbReference>
<evidence type="ECO:0000256" key="1">
    <source>
        <dbReference type="ARBA" id="ARBA00023284"/>
    </source>
</evidence>
<evidence type="ECO:0000259" key="4">
    <source>
        <dbReference type="Pfam" id="PF13098"/>
    </source>
</evidence>
<evidence type="ECO:0000256" key="2">
    <source>
        <dbReference type="SAM" id="MobiDB-lite"/>
    </source>
</evidence>
<evidence type="ECO:0000313" key="5">
    <source>
        <dbReference type="EMBL" id="TSJ36577.1"/>
    </source>
</evidence>
<dbReference type="OrthoDB" id="120730at2"/>
<feature type="signal peptide" evidence="3">
    <location>
        <begin position="1"/>
        <end position="18"/>
    </location>
</feature>
<keyword evidence="1" id="KW-0676">Redox-active center</keyword>
<dbReference type="PROSITE" id="PS00194">
    <property type="entry name" value="THIOREDOXIN_1"/>
    <property type="match status" value="1"/>
</dbReference>
<dbReference type="InterPro" id="IPR036249">
    <property type="entry name" value="Thioredoxin-like_sf"/>
</dbReference>
<evidence type="ECO:0000313" key="6">
    <source>
        <dbReference type="Proteomes" id="UP000318733"/>
    </source>
</evidence>
<dbReference type="InterPro" id="IPR017937">
    <property type="entry name" value="Thioredoxin_CS"/>
</dbReference>